<comment type="similarity">
    <text evidence="1">Belongs to the CdaR family.</text>
</comment>
<evidence type="ECO:0000313" key="4">
    <source>
        <dbReference type="EMBL" id="TVT22442.1"/>
    </source>
</evidence>
<evidence type="ECO:0000313" key="5">
    <source>
        <dbReference type="Proteomes" id="UP000318578"/>
    </source>
</evidence>
<feature type="domain" description="CdaR GGDEF-like" evidence="3">
    <location>
        <begin position="292"/>
        <end position="406"/>
    </location>
</feature>
<evidence type="ECO:0000259" key="2">
    <source>
        <dbReference type="Pfam" id="PF13556"/>
    </source>
</evidence>
<evidence type="ECO:0000259" key="3">
    <source>
        <dbReference type="Pfam" id="PF17853"/>
    </source>
</evidence>
<gene>
    <name evidence="4" type="ORF">FNH06_13295</name>
</gene>
<dbReference type="Gene3D" id="1.10.10.2840">
    <property type="entry name" value="PucR C-terminal helix-turn-helix domain"/>
    <property type="match status" value="1"/>
</dbReference>
<dbReference type="PANTHER" id="PTHR33744:SF1">
    <property type="entry name" value="DNA-BINDING TRANSCRIPTIONAL ACTIVATOR ADER"/>
    <property type="match status" value="1"/>
</dbReference>
<comment type="caution">
    <text evidence="4">The sequence shown here is derived from an EMBL/GenBank/DDBJ whole genome shotgun (WGS) entry which is preliminary data.</text>
</comment>
<dbReference type="InterPro" id="IPR025736">
    <property type="entry name" value="PucR_C-HTH_dom"/>
</dbReference>
<reference evidence="4 5" key="1">
    <citation type="submission" date="2019-07" db="EMBL/GenBank/DDBJ databases">
        <title>New species of Amycolatopsis and Streptomyces.</title>
        <authorList>
            <person name="Duangmal K."/>
            <person name="Teo W.F.A."/>
            <person name="Lipun K."/>
        </authorList>
    </citation>
    <scope>NUCLEOTIDE SEQUENCE [LARGE SCALE GENOMIC DNA]</scope>
    <source>
        <strain evidence="4 5">JCM 30562</strain>
    </source>
</reference>
<dbReference type="InterPro" id="IPR042070">
    <property type="entry name" value="PucR_C-HTH_sf"/>
</dbReference>
<sequence>MMFDGRDEEEILGLMRSSLPSFAPCRLEAVYLRSGDELTPRLPEGGTEPDLDAGVGALGPTGGALKAGDDGWLWAFPMNSKKVIEGYLVVRGDREPSPEDRFLLQVLSQQTAAALASVSLHERERENVLALSRFNEELTESVRRLERQRAVHEVLNRISVSGAGVTGIAHAVHELTNLPVAIEDPFGHLMVWTGEGELPKPGERRYSRLKERAVVHGRPLHEDGWVLSVVRPRTEVLGMLMLVDPGQVAGEHELFVVEYATTVLALELAHRRSLAEVELRVRRDLMDDLIAGTDDESAYARAAVVGHDLHGRHHVVIVRWRHRRGVEAIAHAAERVLGGWQRQILKSRHAGALVLLVDGEVDGPALYEGMATLLGSRTGAIGVGGRCAAPADIPRSHAEALQALNIRLESASPDGATTFDQLGVYRILSTAENREEVESFVREWLGKLLDYDRKRGSELVLTLFQYLECGGNYDQAAAALMIHRSTLRYRLARIRSIAALDLADVDTRLNLHVAARAWQVLRGKDTEIGEP</sequence>
<feature type="domain" description="PucR C-terminal helix-turn-helix" evidence="2">
    <location>
        <begin position="459"/>
        <end position="517"/>
    </location>
</feature>
<name>A0A558ADV1_9PSEU</name>
<proteinExistence type="inferred from homology"/>
<organism evidence="4 5">
    <name type="scientific">Amycolatopsis acidiphila</name>
    <dbReference type="NCBI Taxonomy" id="715473"/>
    <lineage>
        <taxon>Bacteria</taxon>
        <taxon>Bacillati</taxon>
        <taxon>Actinomycetota</taxon>
        <taxon>Actinomycetes</taxon>
        <taxon>Pseudonocardiales</taxon>
        <taxon>Pseudonocardiaceae</taxon>
        <taxon>Amycolatopsis</taxon>
    </lineage>
</organism>
<dbReference type="PANTHER" id="PTHR33744">
    <property type="entry name" value="CARBOHYDRATE DIACID REGULATOR"/>
    <property type="match status" value="1"/>
</dbReference>
<keyword evidence="5" id="KW-1185">Reference proteome</keyword>
<dbReference type="Proteomes" id="UP000318578">
    <property type="component" value="Unassembled WGS sequence"/>
</dbReference>
<dbReference type="Pfam" id="PF13556">
    <property type="entry name" value="HTH_30"/>
    <property type="match status" value="1"/>
</dbReference>
<accession>A0A558ADV1</accession>
<dbReference type="InterPro" id="IPR041522">
    <property type="entry name" value="CdaR_GGDEF"/>
</dbReference>
<dbReference type="InterPro" id="IPR051448">
    <property type="entry name" value="CdaR-like_regulators"/>
</dbReference>
<dbReference type="EMBL" id="VJZA01000018">
    <property type="protein sequence ID" value="TVT22442.1"/>
    <property type="molecule type" value="Genomic_DNA"/>
</dbReference>
<dbReference type="OrthoDB" id="8026818at2"/>
<dbReference type="AlphaFoldDB" id="A0A558ADV1"/>
<protein>
    <submittedName>
        <fullName evidence="4">Transcriptional regulator</fullName>
    </submittedName>
</protein>
<dbReference type="Pfam" id="PF17853">
    <property type="entry name" value="GGDEF_2"/>
    <property type="match status" value="1"/>
</dbReference>
<evidence type="ECO:0000256" key="1">
    <source>
        <dbReference type="ARBA" id="ARBA00006754"/>
    </source>
</evidence>